<keyword evidence="2 6" id="KW-0853">WD repeat</keyword>
<evidence type="ECO:0000313" key="8">
    <source>
        <dbReference type="EMBL" id="KAF7638491.1"/>
    </source>
</evidence>
<evidence type="ECO:0000256" key="2">
    <source>
        <dbReference type="ARBA" id="ARBA00022574"/>
    </source>
</evidence>
<dbReference type="Pfam" id="PF00400">
    <property type="entry name" value="WD40"/>
    <property type="match status" value="1"/>
</dbReference>
<keyword evidence="9" id="KW-1185">Reference proteome</keyword>
<dbReference type="OrthoDB" id="2096344at2759"/>
<dbReference type="InterPro" id="IPR015943">
    <property type="entry name" value="WD40/YVTN_repeat-like_dom_sf"/>
</dbReference>
<name>A0A8S9ZXT5_9BILA</name>
<keyword evidence="7" id="KW-0812">Transmembrane</keyword>
<keyword evidence="7" id="KW-1133">Transmembrane helix</keyword>
<dbReference type="GO" id="GO:0007095">
    <property type="term" value="P:mitotic G2 DNA damage checkpoint signaling"/>
    <property type="evidence" value="ECO:0007669"/>
    <property type="project" value="TreeGrafter"/>
</dbReference>
<evidence type="ECO:0000256" key="1">
    <source>
        <dbReference type="ARBA" id="ARBA00004906"/>
    </source>
</evidence>
<accession>A0A8S9ZXT5</accession>
<dbReference type="PANTHER" id="PTHR22852">
    <property type="entry name" value="LETHAL 2 DENTICLELESS PROTEIN RETINOIC ACID-REGULATED NUCLEAR MATRIX-ASSOCIATED PROTEIN"/>
    <property type="match status" value="1"/>
</dbReference>
<dbReference type="PANTHER" id="PTHR22852:SF0">
    <property type="entry name" value="DENTICLELESS PROTEIN HOMOLOG"/>
    <property type="match status" value="1"/>
</dbReference>
<feature type="transmembrane region" description="Helical" evidence="7">
    <location>
        <begin position="342"/>
        <end position="361"/>
    </location>
</feature>
<dbReference type="GO" id="GO:0030674">
    <property type="term" value="F:protein-macromolecule adaptor activity"/>
    <property type="evidence" value="ECO:0007669"/>
    <property type="project" value="TreeGrafter"/>
</dbReference>
<evidence type="ECO:0000256" key="6">
    <source>
        <dbReference type="PROSITE-ProRule" id="PRU00221"/>
    </source>
</evidence>
<evidence type="ECO:0000256" key="7">
    <source>
        <dbReference type="SAM" id="Phobius"/>
    </source>
</evidence>
<dbReference type="PROSITE" id="PS00678">
    <property type="entry name" value="WD_REPEATS_1"/>
    <property type="match status" value="1"/>
</dbReference>
<keyword evidence="7" id="KW-0472">Membrane</keyword>
<sequence length="399" mass="45910">MSSQFYTNYSNNRYIYNKCPDEFIQSFYSFPLRNDLEWVCAKFSPHPQQEHIFVLGNEYGSIALFNAKESYNNYKFIQKGFPCVHSVILDFCFLPRIPNWLIALSGNSHIYLLDFNSGKPIYDLSGHSCSVRCVSVWPENPNLLVSGSRDGSILGWDLRSPTSGHRTINGECLTPSRTYVFAHESSEGLLHFGEHYVISSSSSSSSGIRIWDLRYVTGAALRTLKVPQNESGKEGGITSMCWDRFNSSFFASCTDNKIHQYLPSFNSDIPILSLNGQGINTFYVQCTTSPISDHFICGSSRDRAFIWDLQENRRYRQNNVKSLNNCFLQNPKFEIKGFENEVFFFFFYYYFLIYLSLKLFNGAKKEIIYLHLVMIILDFGLIGIIKQIILIRFKNSTIV</sequence>
<dbReference type="GO" id="GO:0005634">
    <property type="term" value="C:nucleus"/>
    <property type="evidence" value="ECO:0007669"/>
    <property type="project" value="TreeGrafter"/>
</dbReference>
<organism evidence="8 9">
    <name type="scientific">Meloidogyne graminicola</name>
    <dbReference type="NCBI Taxonomy" id="189291"/>
    <lineage>
        <taxon>Eukaryota</taxon>
        <taxon>Metazoa</taxon>
        <taxon>Ecdysozoa</taxon>
        <taxon>Nematoda</taxon>
        <taxon>Chromadorea</taxon>
        <taxon>Rhabditida</taxon>
        <taxon>Tylenchina</taxon>
        <taxon>Tylenchomorpha</taxon>
        <taxon>Tylenchoidea</taxon>
        <taxon>Meloidogynidae</taxon>
        <taxon>Meloidogyninae</taxon>
        <taxon>Meloidogyne</taxon>
    </lineage>
</organism>
<feature type="transmembrane region" description="Helical" evidence="7">
    <location>
        <begin position="367"/>
        <end position="385"/>
    </location>
</feature>
<comment type="pathway">
    <text evidence="1">Protein modification; protein ubiquitination.</text>
</comment>
<dbReference type="Proteomes" id="UP000605970">
    <property type="component" value="Unassembled WGS sequence"/>
</dbReference>
<reference evidence="8" key="1">
    <citation type="journal article" date="2020" name="Ecol. Evol.">
        <title>Genome structure and content of the rice root-knot nematode (Meloidogyne graminicola).</title>
        <authorList>
            <person name="Phan N.T."/>
            <person name="Danchin E.G.J."/>
            <person name="Klopp C."/>
            <person name="Perfus-Barbeoch L."/>
            <person name="Kozlowski D.K."/>
            <person name="Koutsovoulos G.D."/>
            <person name="Lopez-Roques C."/>
            <person name="Bouchez O."/>
            <person name="Zahm M."/>
            <person name="Besnard G."/>
            <person name="Bellafiore S."/>
        </authorList>
    </citation>
    <scope>NUCLEOTIDE SEQUENCE</scope>
    <source>
        <strain evidence="8">VN-18</strain>
    </source>
</reference>
<feature type="repeat" description="WD" evidence="6">
    <location>
        <begin position="124"/>
        <end position="166"/>
    </location>
</feature>
<dbReference type="SMART" id="SM00320">
    <property type="entry name" value="WD40"/>
    <property type="match status" value="5"/>
</dbReference>
<evidence type="ECO:0000256" key="3">
    <source>
        <dbReference type="ARBA" id="ARBA00022737"/>
    </source>
</evidence>
<protein>
    <recommendedName>
        <fullName evidence="10">WD_REPEATS_REGION domain-containing protein</fullName>
    </recommendedName>
</protein>
<dbReference type="EMBL" id="JABEBT010000012">
    <property type="protein sequence ID" value="KAF7638491.1"/>
    <property type="molecule type" value="Genomic_DNA"/>
</dbReference>
<comment type="similarity">
    <text evidence="5">Belongs to the WD repeat cdt2 family.</text>
</comment>
<dbReference type="InterPro" id="IPR036322">
    <property type="entry name" value="WD40_repeat_dom_sf"/>
</dbReference>
<dbReference type="PROSITE" id="PS50082">
    <property type="entry name" value="WD_REPEATS_2"/>
    <property type="match status" value="1"/>
</dbReference>
<keyword evidence="3" id="KW-0677">Repeat</keyword>
<dbReference type="Gene3D" id="2.130.10.10">
    <property type="entry name" value="YVTN repeat-like/Quinoprotein amine dehydrogenase"/>
    <property type="match status" value="1"/>
</dbReference>
<dbReference type="SUPFAM" id="SSF50978">
    <property type="entry name" value="WD40 repeat-like"/>
    <property type="match status" value="1"/>
</dbReference>
<dbReference type="AlphaFoldDB" id="A0A8S9ZXT5"/>
<dbReference type="InterPro" id="IPR019775">
    <property type="entry name" value="WD40_repeat_CS"/>
</dbReference>
<keyword evidence="4" id="KW-0833">Ubl conjugation pathway</keyword>
<evidence type="ECO:0000256" key="4">
    <source>
        <dbReference type="ARBA" id="ARBA00022786"/>
    </source>
</evidence>
<dbReference type="InterPro" id="IPR001680">
    <property type="entry name" value="WD40_rpt"/>
</dbReference>
<dbReference type="PROSITE" id="PS50294">
    <property type="entry name" value="WD_REPEATS_REGION"/>
    <property type="match status" value="1"/>
</dbReference>
<dbReference type="InterPro" id="IPR051865">
    <property type="entry name" value="WD-repeat_CDT2_adapter"/>
</dbReference>
<evidence type="ECO:0000313" key="9">
    <source>
        <dbReference type="Proteomes" id="UP000605970"/>
    </source>
</evidence>
<dbReference type="GO" id="GO:0043161">
    <property type="term" value="P:proteasome-mediated ubiquitin-dependent protein catabolic process"/>
    <property type="evidence" value="ECO:0007669"/>
    <property type="project" value="TreeGrafter"/>
</dbReference>
<evidence type="ECO:0008006" key="10">
    <source>
        <dbReference type="Google" id="ProtNLM"/>
    </source>
</evidence>
<evidence type="ECO:0000256" key="5">
    <source>
        <dbReference type="ARBA" id="ARBA00038344"/>
    </source>
</evidence>
<proteinExistence type="inferred from homology"/>
<gene>
    <name evidence="8" type="ORF">Mgra_00002169</name>
</gene>
<comment type="caution">
    <text evidence="8">The sequence shown here is derived from an EMBL/GenBank/DDBJ whole genome shotgun (WGS) entry which is preliminary data.</text>
</comment>